<feature type="compositionally biased region" description="Basic and acidic residues" evidence="1">
    <location>
        <begin position="18"/>
        <end position="30"/>
    </location>
</feature>
<dbReference type="EMBL" id="JAWDGP010006281">
    <property type="protein sequence ID" value="KAK3744026.1"/>
    <property type="molecule type" value="Genomic_DNA"/>
</dbReference>
<protein>
    <submittedName>
        <fullName evidence="2">Uncharacterized protein</fullName>
    </submittedName>
</protein>
<sequence>MSRRNGVRGRCTNWQAGREAEKRGDQDRQRQGTRGKTKAGDGTEEDKEGEIQTGVYRAQISPQFPALPVQTHQLLDGSAPMLKVPHTRLSSQDSVEDPGAERPVSALPGHHSAVFELSRAWPHPRSHRYFQRKIILISSYDNMII</sequence>
<evidence type="ECO:0000313" key="3">
    <source>
        <dbReference type="Proteomes" id="UP001283361"/>
    </source>
</evidence>
<comment type="caution">
    <text evidence="2">The sequence shown here is derived from an EMBL/GenBank/DDBJ whole genome shotgun (WGS) entry which is preliminary data.</text>
</comment>
<proteinExistence type="predicted"/>
<accession>A0AAE0YG04</accession>
<reference evidence="2" key="1">
    <citation type="journal article" date="2023" name="G3 (Bethesda)">
        <title>A reference genome for the long-term kleptoplast-retaining sea slug Elysia crispata morphotype clarki.</title>
        <authorList>
            <person name="Eastman K.E."/>
            <person name="Pendleton A.L."/>
            <person name="Shaikh M.A."/>
            <person name="Suttiyut T."/>
            <person name="Ogas R."/>
            <person name="Tomko P."/>
            <person name="Gavelis G."/>
            <person name="Widhalm J.R."/>
            <person name="Wisecaver J.H."/>
        </authorList>
    </citation>
    <scope>NUCLEOTIDE SEQUENCE</scope>
    <source>
        <strain evidence="2">ECLA1</strain>
    </source>
</reference>
<organism evidence="2 3">
    <name type="scientific">Elysia crispata</name>
    <name type="common">lettuce slug</name>
    <dbReference type="NCBI Taxonomy" id="231223"/>
    <lineage>
        <taxon>Eukaryota</taxon>
        <taxon>Metazoa</taxon>
        <taxon>Spiralia</taxon>
        <taxon>Lophotrochozoa</taxon>
        <taxon>Mollusca</taxon>
        <taxon>Gastropoda</taxon>
        <taxon>Heterobranchia</taxon>
        <taxon>Euthyneura</taxon>
        <taxon>Panpulmonata</taxon>
        <taxon>Sacoglossa</taxon>
        <taxon>Placobranchoidea</taxon>
        <taxon>Plakobranchidae</taxon>
        <taxon>Elysia</taxon>
    </lineage>
</organism>
<evidence type="ECO:0000313" key="2">
    <source>
        <dbReference type="EMBL" id="KAK3744026.1"/>
    </source>
</evidence>
<keyword evidence="3" id="KW-1185">Reference proteome</keyword>
<feature type="region of interest" description="Disordered" evidence="1">
    <location>
        <begin position="87"/>
        <end position="106"/>
    </location>
</feature>
<dbReference type="AlphaFoldDB" id="A0AAE0YG04"/>
<evidence type="ECO:0000256" key="1">
    <source>
        <dbReference type="SAM" id="MobiDB-lite"/>
    </source>
</evidence>
<gene>
    <name evidence="2" type="ORF">RRG08_021854</name>
</gene>
<dbReference type="Proteomes" id="UP001283361">
    <property type="component" value="Unassembled WGS sequence"/>
</dbReference>
<feature type="region of interest" description="Disordered" evidence="1">
    <location>
        <begin position="1"/>
        <end position="51"/>
    </location>
</feature>
<name>A0AAE0YG04_9GAST</name>